<accession>A0ABX8AK17</accession>
<evidence type="ECO:0000313" key="2">
    <source>
        <dbReference type="EMBL" id="QUS55399.1"/>
    </source>
</evidence>
<dbReference type="InterPro" id="IPR011646">
    <property type="entry name" value="KAP_P-loop"/>
</dbReference>
<protein>
    <submittedName>
        <fullName evidence="2">AAA family ATPase</fullName>
    </submittedName>
</protein>
<dbReference type="Gene3D" id="3.40.50.300">
    <property type="entry name" value="P-loop containing nucleotide triphosphate hydrolases"/>
    <property type="match status" value="1"/>
</dbReference>
<keyword evidence="3" id="KW-1185">Reference proteome</keyword>
<organism evidence="2 3">
    <name type="scientific">Pseudovibrio brasiliensis</name>
    <dbReference type="NCBI Taxonomy" id="1898042"/>
    <lineage>
        <taxon>Bacteria</taxon>
        <taxon>Pseudomonadati</taxon>
        <taxon>Pseudomonadota</taxon>
        <taxon>Alphaproteobacteria</taxon>
        <taxon>Hyphomicrobiales</taxon>
        <taxon>Stappiaceae</taxon>
        <taxon>Pseudovibrio</taxon>
    </lineage>
</organism>
<dbReference type="InterPro" id="IPR052754">
    <property type="entry name" value="NTPase_KAP_P-loop"/>
</dbReference>
<dbReference type="PANTHER" id="PTHR22674">
    <property type="entry name" value="NTPASE, KAP FAMILY P-LOOP DOMAIN-CONTAINING 1"/>
    <property type="match status" value="1"/>
</dbReference>
<sequence length="718" mass="79892">MIIDKPLSDSKRDKLGFGNIAQSLASAFLQNDLRQGFVVGVEGAWGSGKSSLVNLALDELCKKDVGPKVIKFAPWLVGSRNELLTQLFADLEPVVLDLLPEAERDDTKKILGQYAKLSSGLAVLADLAEVGGMPYASRIAKVLKKSGQKAAELSERSLGDLNQSLRGKLARLDHPIVVFIDDLDRLEPSEVAEVLRLVKAVADFPNVAYILAYDPEVIADSVQRALGISDGRAYLEKVVQASFKVPSAMNFDLRNWLKDEVSLLLGEVTIDVSAKKRLDGVYHQWCGEYLETARDVVRVVNSLKLNFSPVRDQVDPADMVFLQIIRTKNSELFNWIESYVSSLSAIGDWGFIQKGAHTRVGQELLGIIKNKKGEEQALFVYALSEHLPGFDLMSLHRSVGEFKVFAVNGVEELQPFIAEKRLASPNHYSYYFSFTGPAGSLDDGEVEQFLVACEQAPEKAIARFRQLIGKQRPQGGRFAELLLDRIVAARASVSPTQVGGLFRVLGEVIDELAPFAVSDRDFADFLRGERREVFGLIEKVGDEDVRNGILRELFDTAKSLAWLTGIIRAATFEHGLYGDQGKPEGTWLLSEAEFSMAKDIFVKRLLSASPSELLQVPHFSNLIYAWHQLGDAEGPVSWIKDQTETDHGLLEVLGNMTSRSRSSHEGVQYKLRRSVLDTFFAGMTVVEKRLKKIASDEMADEEMKREAERLLEMFYDLE</sequence>
<dbReference type="SUPFAM" id="SSF52540">
    <property type="entry name" value="P-loop containing nucleoside triphosphate hydrolases"/>
    <property type="match status" value="1"/>
</dbReference>
<dbReference type="PANTHER" id="PTHR22674:SF6">
    <property type="entry name" value="NTPASE KAP FAMILY P-LOOP DOMAIN-CONTAINING PROTEIN 1"/>
    <property type="match status" value="1"/>
</dbReference>
<gene>
    <name evidence="2" type="ORF">KGB56_19040</name>
</gene>
<reference evidence="2 3" key="1">
    <citation type="journal article" date="2021" name="Angew. Chem. Int. Ed. Engl.">
        <title>A novel family of nonribosomal peptides modulate collective behavior in Pseudovibrio bacteria isolated from marine sponges.</title>
        <authorList>
            <person name="Ioca L.P."/>
            <person name="Dai Y."/>
            <person name="Kunakom S."/>
            <person name="Diaz-Espinosa J."/>
            <person name="Krunic A."/>
            <person name="Crnkovic C.M."/>
            <person name="Orjala J."/>
            <person name="Sanchez L.M."/>
            <person name="Ferreira A.G."/>
            <person name="Berlinck R.G.S."/>
            <person name="Eustaquio A.S."/>
        </authorList>
    </citation>
    <scope>NUCLEOTIDE SEQUENCE [LARGE SCALE GENOMIC DNA]</scope>
    <source>
        <strain evidence="2 3">Ab134</strain>
    </source>
</reference>
<evidence type="ECO:0000313" key="3">
    <source>
        <dbReference type="Proteomes" id="UP000680706"/>
    </source>
</evidence>
<dbReference type="Proteomes" id="UP000680706">
    <property type="component" value="Chromosome"/>
</dbReference>
<feature type="domain" description="KAP NTPase" evidence="1">
    <location>
        <begin position="19"/>
        <end position="304"/>
    </location>
</feature>
<evidence type="ECO:0000259" key="1">
    <source>
        <dbReference type="Pfam" id="PF07693"/>
    </source>
</evidence>
<dbReference type="RefSeq" id="WP_075698025.1">
    <property type="nucleotide sequence ID" value="NZ_CP074126.1"/>
</dbReference>
<dbReference type="Pfam" id="PF07693">
    <property type="entry name" value="KAP_NTPase"/>
    <property type="match status" value="1"/>
</dbReference>
<proteinExistence type="predicted"/>
<dbReference type="InterPro" id="IPR027417">
    <property type="entry name" value="P-loop_NTPase"/>
</dbReference>
<name>A0ABX8AK17_9HYPH</name>
<dbReference type="EMBL" id="CP074126">
    <property type="protein sequence ID" value="QUS55399.1"/>
    <property type="molecule type" value="Genomic_DNA"/>
</dbReference>